<dbReference type="RefSeq" id="WP_095330135.1">
    <property type="nucleotide sequence ID" value="NZ_JBGJKY010000006.1"/>
</dbReference>
<accession>A0AA91TSV0</accession>
<proteinExistence type="predicted"/>
<dbReference type="AlphaFoldDB" id="A0AA91TSV0"/>
<reference evidence="1 2" key="1">
    <citation type="submission" date="2017-07" db="EMBL/GenBank/DDBJ databases">
        <title>Isolation and whole genome analysis of endospore-forming bacteria from heroin.</title>
        <authorList>
            <person name="Kalinowski J."/>
            <person name="Ahrens B."/>
            <person name="Al-Dilaimi A."/>
            <person name="Winkler A."/>
            <person name="Wibberg D."/>
            <person name="Schleenbecker U."/>
            <person name="Ruckert C."/>
            <person name="Wolfel R."/>
            <person name="Grass G."/>
        </authorList>
    </citation>
    <scope>NUCLEOTIDE SEQUENCE [LARGE SCALE GENOMIC DNA]</scope>
    <source>
        <strain evidence="1 2">7521-2</strain>
    </source>
</reference>
<protein>
    <submittedName>
        <fullName evidence="1">Uncharacterized protein</fullName>
    </submittedName>
</protein>
<dbReference type="EMBL" id="NPBQ01000062">
    <property type="protein sequence ID" value="PAD83343.1"/>
    <property type="molecule type" value="Genomic_DNA"/>
</dbReference>
<evidence type="ECO:0000313" key="1">
    <source>
        <dbReference type="EMBL" id="PAD83343.1"/>
    </source>
</evidence>
<dbReference type="Proteomes" id="UP000216961">
    <property type="component" value="Unassembled WGS sequence"/>
</dbReference>
<gene>
    <name evidence="1" type="ORF">CHH57_10170</name>
</gene>
<organism evidence="1 2">
    <name type="scientific">Niallia circulans</name>
    <name type="common">Bacillus circulans</name>
    <dbReference type="NCBI Taxonomy" id="1397"/>
    <lineage>
        <taxon>Bacteria</taxon>
        <taxon>Bacillati</taxon>
        <taxon>Bacillota</taxon>
        <taxon>Bacilli</taxon>
        <taxon>Bacillales</taxon>
        <taxon>Bacillaceae</taxon>
        <taxon>Niallia</taxon>
    </lineage>
</organism>
<sequence>MRWRHGYYQNKNGLKCGRSECAEGTDFMPIKTNKMSINGANKIYTFCLDCGEFDSILLDNTTMFKKK</sequence>
<evidence type="ECO:0000313" key="2">
    <source>
        <dbReference type="Proteomes" id="UP000216961"/>
    </source>
</evidence>
<comment type="caution">
    <text evidence="1">The sequence shown here is derived from an EMBL/GenBank/DDBJ whole genome shotgun (WGS) entry which is preliminary data.</text>
</comment>
<name>A0AA91TSV0_NIACI</name>